<accession>A0A5M8EBQ3</accession>
<sequence>MTIVKKGSPIETYPFRALAPEVVELFQRCAELRKVPSTTTLKLLECFCDITNQTLSFLKLSSSALTDIVAGFQGALFEQDLVGTSDVTRAKISVYLQDILLEARNYVPSMPPTEFGSGLRKKYNPKWRKILLGVDLGKVKYWTGWPVENRKGTTLYCHFANMYNSHGHDFTYGLYEQLRFHISGYGTTQLTMPNKMADFLSENSDSWPEDTFNDSTMIYNFFWDFRKSFFMSGEALGLDIDAQMKTWNKYIGFVEKIFILPGVWVEPLGGKLPLAPAKRIDGQSTNIRTNDDGADVKVKLVLEIPLHLTESEAIEVLFISISKRLKIIESWATAQIADLYGRVLRRKQLAAQGELVDTTKRKKGHLLIIPNICCIFETYGYGEPYSHYASLSVDTKDSQTPAYDLASYMGMPLAGSLMPFQLLLILRHPIITSEFLVDFDLWNKLGQRSGYVLDGAVYKLVGYKDRKGAGRSEQKITLTPETKALVDQIIEITAPLREYLKSQGNPIWRKLFITCGNAFSPPVKSTLAPWSRSTLRPGTYLRTNLLTQFRPHTEMPEDDLVKFLEMVSASSVRASRVAEIFIKTHSAETTSQALGHESYDPNLMDHYLPKVIIDFLHERRMRVFNKILICHSLQDSPFLFRASNFSSVAELDTFLVNHAFGDVPAYLQDPEGRHEKLENDGTVYALVSADILSVLLSIKQAVEQAPTNQKVNAKAVYWATYTGFLEREISKHRDATYRSELYRASLIANAESMERFVYECAL</sequence>
<organism evidence="1 2">
    <name type="scientific">Pseudomonas veronii</name>
    <dbReference type="NCBI Taxonomy" id="76761"/>
    <lineage>
        <taxon>Bacteria</taxon>
        <taxon>Pseudomonadati</taxon>
        <taxon>Pseudomonadota</taxon>
        <taxon>Gammaproteobacteria</taxon>
        <taxon>Pseudomonadales</taxon>
        <taxon>Pseudomonadaceae</taxon>
        <taxon>Pseudomonas</taxon>
    </lineage>
</organism>
<protein>
    <submittedName>
        <fullName evidence="1">Uncharacterized protein</fullName>
    </submittedName>
</protein>
<proteinExistence type="predicted"/>
<dbReference type="AlphaFoldDB" id="A0A5M8EBQ3"/>
<evidence type="ECO:0000313" key="2">
    <source>
        <dbReference type="Proteomes" id="UP000323909"/>
    </source>
</evidence>
<dbReference type="RefSeq" id="WP_064361035.1">
    <property type="nucleotide sequence ID" value="NZ_VWXT01000579.1"/>
</dbReference>
<comment type="caution">
    <text evidence="1">The sequence shown here is derived from an EMBL/GenBank/DDBJ whole genome shotgun (WGS) entry which is preliminary data.</text>
</comment>
<dbReference type="Proteomes" id="UP000323909">
    <property type="component" value="Unassembled WGS sequence"/>
</dbReference>
<reference evidence="1 2" key="1">
    <citation type="submission" date="2019-09" db="EMBL/GenBank/DDBJ databases">
        <title>Genomic sequencing of 4 copper resistant soil isolates.</title>
        <authorList>
            <person name="Havryliuk O."/>
        </authorList>
    </citation>
    <scope>NUCLEOTIDE SEQUENCE [LARGE SCALE GENOMIC DNA]</scope>
    <source>
        <strain evidence="1 2">UKR4</strain>
    </source>
</reference>
<gene>
    <name evidence="1" type="ORF">F3K53_28260</name>
</gene>
<name>A0A5M8EBQ3_PSEVE</name>
<dbReference type="EMBL" id="VWXT01000579">
    <property type="protein sequence ID" value="KAA6170287.1"/>
    <property type="molecule type" value="Genomic_DNA"/>
</dbReference>
<evidence type="ECO:0000313" key="1">
    <source>
        <dbReference type="EMBL" id="KAA6170287.1"/>
    </source>
</evidence>